<keyword evidence="2" id="KW-1185">Reference proteome</keyword>
<evidence type="ECO:0000313" key="2">
    <source>
        <dbReference type="Proteomes" id="UP000789759"/>
    </source>
</evidence>
<evidence type="ECO:0000313" key="1">
    <source>
        <dbReference type="EMBL" id="CAG8822256.1"/>
    </source>
</evidence>
<sequence>QSIYDYCIITEERKEYLWSSKNYSSVSHHTGQFLGEEIINVVEDIDPEKIAAIVSDNAANIKGGDLKDHTKTRWSTMWDCINSIVRLEFAFVRVLSEHENDLKPRIKDILCDRIFYEDCRLIVSILHPLKISVGCLESRTSNLADCYVHLVSLANAIFRVPNQNIAFKNYCIEKFNRRWDEFSNNIYILTFFLHPRYH</sequence>
<dbReference type="SUPFAM" id="SSF53098">
    <property type="entry name" value="Ribonuclease H-like"/>
    <property type="match status" value="1"/>
</dbReference>
<dbReference type="InterPro" id="IPR012337">
    <property type="entry name" value="RNaseH-like_sf"/>
</dbReference>
<organism evidence="1 2">
    <name type="scientific">Cetraspora pellucida</name>
    <dbReference type="NCBI Taxonomy" id="1433469"/>
    <lineage>
        <taxon>Eukaryota</taxon>
        <taxon>Fungi</taxon>
        <taxon>Fungi incertae sedis</taxon>
        <taxon>Mucoromycota</taxon>
        <taxon>Glomeromycotina</taxon>
        <taxon>Glomeromycetes</taxon>
        <taxon>Diversisporales</taxon>
        <taxon>Gigasporaceae</taxon>
        <taxon>Cetraspora</taxon>
    </lineage>
</organism>
<feature type="non-terminal residue" evidence="1">
    <location>
        <position position="1"/>
    </location>
</feature>
<dbReference type="AlphaFoldDB" id="A0A9N9PJD1"/>
<dbReference type="Proteomes" id="UP000789759">
    <property type="component" value="Unassembled WGS sequence"/>
</dbReference>
<protein>
    <submittedName>
        <fullName evidence="1">22299_t:CDS:1</fullName>
    </submittedName>
</protein>
<reference evidence="1" key="1">
    <citation type="submission" date="2021-06" db="EMBL/GenBank/DDBJ databases">
        <authorList>
            <person name="Kallberg Y."/>
            <person name="Tangrot J."/>
            <person name="Rosling A."/>
        </authorList>
    </citation>
    <scope>NUCLEOTIDE SEQUENCE</scope>
    <source>
        <strain evidence="1">FL966</strain>
    </source>
</reference>
<accession>A0A9N9PJD1</accession>
<gene>
    <name evidence="1" type="ORF">CPELLU_LOCUS19806</name>
</gene>
<dbReference type="OrthoDB" id="2430123at2759"/>
<proteinExistence type="predicted"/>
<name>A0A9N9PJD1_9GLOM</name>
<dbReference type="EMBL" id="CAJVQA010051449">
    <property type="protein sequence ID" value="CAG8822256.1"/>
    <property type="molecule type" value="Genomic_DNA"/>
</dbReference>
<feature type="non-terminal residue" evidence="1">
    <location>
        <position position="198"/>
    </location>
</feature>
<comment type="caution">
    <text evidence="1">The sequence shown here is derived from an EMBL/GenBank/DDBJ whole genome shotgun (WGS) entry which is preliminary data.</text>
</comment>